<reference evidence="2" key="1">
    <citation type="journal article" date="2013" name="Science">
        <title>The Amborella genome and the evolution of flowering plants.</title>
        <authorList>
            <consortium name="Amborella Genome Project"/>
        </authorList>
    </citation>
    <scope>NUCLEOTIDE SEQUENCE [LARGE SCALE GENOMIC DNA]</scope>
</reference>
<dbReference type="eggNOG" id="ENOG502QXH2">
    <property type="taxonomic scope" value="Eukaryota"/>
</dbReference>
<dbReference type="InterPro" id="IPR052957">
    <property type="entry name" value="Auxin_embryo_med"/>
</dbReference>
<dbReference type="Gramene" id="ERN06241">
    <property type="protein sequence ID" value="ERN06241"/>
    <property type="gene ID" value="AMTR_s00016p00192500"/>
</dbReference>
<accession>W1PF43</accession>
<organism evidence="1 2">
    <name type="scientific">Amborella trichopoda</name>
    <dbReference type="NCBI Taxonomy" id="13333"/>
    <lineage>
        <taxon>Eukaryota</taxon>
        <taxon>Viridiplantae</taxon>
        <taxon>Streptophyta</taxon>
        <taxon>Embryophyta</taxon>
        <taxon>Tracheophyta</taxon>
        <taxon>Spermatophyta</taxon>
        <taxon>Magnoliopsida</taxon>
        <taxon>Amborellales</taxon>
        <taxon>Amborellaceae</taxon>
        <taxon>Amborella</taxon>
    </lineage>
</organism>
<dbReference type="EMBL" id="KI393908">
    <property type="protein sequence ID" value="ERN06241.1"/>
    <property type="molecule type" value="Genomic_DNA"/>
</dbReference>
<proteinExistence type="predicted"/>
<dbReference type="PANTHER" id="PTHR32387:SF3">
    <property type="entry name" value="ATP_DNA BINDING PROTEIN"/>
    <property type="match status" value="1"/>
</dbReference>
<evidence type="ECO:0000313" key="1">
    <source>
        <dbReference type="EMBL" id="ERN06241.1"/>
    </source>
</evidence>
<name>W1PF43_AMBTC</name>
<dbReference type="Proteomes" id="UP000017836">
    <property type="component" value="Unassembled WGS sequence"/>
</dbReference>
<dbReference type="PANTHER" id="PTHR32387">
    <property type="entry name" value="WU:FJ29H11"/>
    <property type="match status" value="1"/>
</dbReference>
<gene>
    <name evidence="1" type="ORF">AMTR_s00016p00192500</name>
</gene>
<dbReference type="HOGENOM" id="CLU_1284849_0_0_1"/>
<keyword evidence="2" id="KW-1185">Reference proteome</keyword>
<sequence>MPLEWYSKCIQGCPDLVFEASEEVYIKLLCFLAEKWDRGFDATSLKHFPILKYVSWNKNIEACSINKAALCGRNGVLCSQDKHIDWLINWNGTLNFASDLFFMPGTTQMALKRYCKSQYLKTWLHDRARVEEITIYEFIRQLLRNMKESKDRNLIIGFTHFLYHSLQKKFISEADFPLCASMPVIDSCGNVHIYRKGLLVPSSISNWAKLLSKTQ</sequence>
<protein>
    <submittedName>
        <fullName evidence="1">Uncharacterized protein</fullName>
    </submittedName>
</protein>
<evidence type="ECO:0000313" key="2">
    <source>
        <dbReference type="Proteomes" id="UP000017836"/>
    </source>
</evidence>
<dbReference type="AlphaFoldDB" id="W1PF43"/>